<dbReference type="AlphaFoldDB" id="S5DNU6"/>
<keyword evidence="3 7" id="KW-0808">Transferase</keyword>
<protein>
    <recommendedName>
        <fullName evidence="7 8">Phospho-N-acetylmuramoyl-pentapeptide-transferase</fullName>
        <ecNumber evidence="7 8">2.7.8.13</ecNumber>
    </recommendedName>
    <alternativeName>
        <fullName evidence="7">UDP-MurNAc-pentapeptide phosphotransferase</fullName>
    </alternativeName>
</protein>
<dbReference type="InterPro" id="IPR003524">
    <property type="entry name" value="PNAcMuramoyl-5peptid_Trfase"/>
</dbReference>
<keyword evidence="7" id="KW-0573">Peptidoglycan synthesis</keyword>
<sequence>MIATIVSGGLSFLFVLLFTAVGTNLFKSRNIGQSIQEELTHHDHKSGTPTMGGLFIVAGTYFGFLVAHINFWTIGQGFKVEIDYINSEVFNLLLFGTLMSLVGFLDDYLKVKKGRNLGLSAKNKLTLQLIVASFVSYYFYSSDYSTTLYLFSGFGLNIGILKWLIVVIFIVGFSNAVNLTDGLDGLVAGSSTVSFGGILVITFWIFRHPEYYFDFMDNSFLSLDLSILVSSLAGSCLGFLWWNTTPAKIIMGDVGSLFLGAMFPIILFSIGADMLIFFICMLYVIEALSVILQVGSFKLRGTRIFKMAPLHHHFEMNNWAETTIIVRFWIVNGIFVVIALGLFYGDWVLFGN</sequence>
<feature type="transmembrane region" description="Helical" evidence="7">
    <location>
        <begin position="146"/>
        <end position="173"/>
    </location>
</feature>
<dbReference type="GO" id="GO:0008963">
    <property type="term" value="F:phospho-N-acetylmuramoyl-pentapeptide-transferase activity"/>
    <property type="evidence" value="ECO:0007669"/>
    <property type="project" value="UniProtKB-UniRule"/>
</dbReference>
<feature type="transmembrane region" description="Helical" evidence="7">
    <location>
        <begin position="225"/>
        <end position="242"/>
    </location>
</feature>
<evidence type="ECO:0000313" key="10">
    <source>
        <dbReference type="EMBL" id="AGQ19178.1"/>
    </source>
</evidence>
<keyword evidence="6 7" id="KW-0472">Membrane</keyword>
<dbReference type="InterPro" id="IPR000715">
    <property type="entry name" value="Glycosyl_transferase_4"/>
</dbReference>
<feature type="binding site" evidence="9">
    <location>
        <position position="253"/>
    </location>
    <ligand>
        <name>Mg(2+)</name>
        <dbReference type="ChEBI" id="CHEBI:18420"/>
    </ligand>
</feature>
<keyword evidence="7" id="KW-1003">Cell membrane</keyword>
<organism evidence="10">
    <name type="scientific">Candidatus Actinomarina minuta</name>
    <dbReference type="NCBI Taxonomy" id="1389454"/>
    <lineage>
        <taxon>Bacteria</taxon>
        <taxon>Bacillati</taxon>
        <taxon>Actinomycetota</taxon>
        <taxon>Actinomycetes</taxon>
        <taxon>Candidatus Actinomarinidae</taxon>
        <taxon>Candidatus Actinomarinales</taxon>
        <taxon>Candidatus Actinomarineae</taxon>
        <taxon>Candidatus Actinomarinaceae</taxon>
        <taxon>Candidatus Actinomarina</taxon>
    </lineage>
</organism>
<keyword evidence="7" id="KW-0133">Cell shape</keyword>
<accession>S5DNU6</accession>
<keyword evidence="7 9" id="KW-0460">Magnesium</keyword>
<dbReference type="GO" id="GO:0071555">
    <property type="term" value="P:cell wall organization"/>
    <property type="evidence" value="ECO:0007669"/>
    <property type="project" value="UniProtKB-KW"/>
</dbReference>
<dbReference type="GO" id="GO:0051992">
    <property type="term" value="F:UDP-N-acetylmuramoyl-L-alanyl-D-glutamyl-meso-2,6-diaminopimelyl-D-alanyl-D-alanine:undecaprenyl-phosphate transferase activity"/>
    <property type="evidence" value="ECO:0007669"/>
    <property type="project" value="RHEA"/>
</dbReference>
<feature type="transmembrane region" description="Helical" evidence="7">
    <location>
        <begin position="324"/>
        <end position="344"/>
    </location>
</feature>
<comment type="catalytic activity">
    <reaction evidence="7">
        <text>UDP-N-acetyl-alpha-D-muramoyl-L-alanyl-gamma-D-glutamyl-meso-2,6-diaminopimeloyl-D-alanyl-D-alanine + di-trans,octa-cis-undecaprenyl phosphate = di-trans,octa-cis-undecaprenyl diphospho-N-acetyl-alpha-D-muramoyl-L-alanyl-D-glutamyl-meso-2,6-diaminopimeloyl-D-alanyl-D-alanine + UMP</text>
        <dbReference type="Rhea" id="RHEA:28386"/>
        <dbReference type="ChEBI" id="CHEBI:57865"/>
        <dbReference type="ChEBI" id="CHEBI:60392"/>
        <dbReference type="ChEBI" id="CHEBI:61386"/>
        <dbReference type="ChEBI" id="CHEBI:61387"/>
        <dbReference type="EC" id="2.7.8.13"/>
    </reaction>
</comment>
<keyword evidence="7" id="KW-0961">Cell wall biogenesis/degradation</keyword>
<dbReference type="GO" id="GO:0008360">
    <property type="term" value="P:regulation of cell shape"/>
    <property type="evidence" value="ECO:0007669"/>
    <property type="project" value="UniProtKB-KW"/>
</dbReference>
<evidence type="ECO:0000256" key="8">
    <source>
        <dbReference type="NCBIfam" id="TIGR00445"/>
    </source>
</evidence>
<feature type="transmembrane region" description="Helical" evidence="7">
    <location>
        <begin position="249"/>
        <end position="270"/>
    </location>
</feature>
<keyword evidence="5 7" id="KW-1133">Transmembrane helix</keyword>
<comment type="pathway">
    <text evidence="7">Cell wall biogenesis; peptidoglycan biosynthesis.</text>
</comment>
<evidence type="ECO:0000256" key="1">
    <source>
        <dbReference type="ARBA" id="ARBA00004141"/>
    </source>
</evidence>
<evidence type="ECO:0000256" key="2">
    <source>
        <dbReference type="ARBA" id="ARBA00005583"/>
    </source>
</evidence>
<dbReference type="GO" id="GO:0051301">
    <property type="term" value="P:cell division"/>
    <property type="evidence" value="ECO:0007669"/>
    <property type="project" value="UniProtKB-KW"/>
</dbReference>
<comment type="similarity">
    <text evidence="2 7">Belongs to the glycosyltransferase 4 family. MraY subfamily.</text>
</comment>
<gene>
    <name evidence="7" type="primary">mraY</name>
</gene>
<dbReference type="InterPro" id="IPR018480">
    <property type="entry name" value="PNAcMuramoyl-5peptid_Trfase_CS"/>
</dbReference>
<dbReference type="GO" id="GO:0005886">
    <property type="term" value="C:plasma membrane"/>
    <property type="evidence" value="ECO:0007669"/>
    <property type="project" value="UniProtKB-SubCell"/>
</dbReference>
<dbReference type="Pfam" id="PF00953">
    <property type="entry name" value="Glycos_transf_4"/>
    <property type="match status" value="1"/>
</dbReference>
<dbReference type="PROSITE" id="PS01348">
    <property type="entry name" value="MRAY_2"/>
    <property type="match status" value="1"/>
</dbReference>
<dbReference type="UniPathway" id="UPA00219"/>
<feature type="transmembrane region" description="Helical" evidence="7">
    <location>
        <begin position="6"/>
        <end position="26"/>
    </location>
</feature>
<feature type="transmembrane region" description="Helical" evidence="7">
    <location>
        <begin position="121"/>
        <end position="140"/>
    </location>
</feature>
<feature type="transmembrane region" description="Helical" evidence="7">
    <location>
        <begin position="185"/>
        <end position="205"/>
    </location>
</feature>
<dbReference type="PROSITE" id="PS01347">
    <property type="entry name" value="MRAY_1"/>
    <property type="match status" value="1"/>
</dbReference>
<dbReference type="CDD" id="cd06852">
    <property type="entry name" value="GT_MraY"/>
    <property type="match status" value="1"/>
</dbReference>
<name>S5DNU6_9ACTN</name>
<evidence type="ECO:0000256" key="4">
    <source>
        <dbReference type="ARBA" id="ARBA00022692"/>
    </source>
</evidence>
<dbReference type="GO" id="GO:0046872">
    <property type="term" value="F:metal ion binding"/>
    <property type="evidence" value="ECO:0007669"/>
    <property type="project" value="UniProtKB-KW"/>
</dbReference>
<dbReference type="Pfam" id="PF10555">
    <property type="entry name" value="MraY_sig1"/>
    <property type="match status" value="1"/>
</dbReference>
<keyword evidence="7" id="KW-0131">Cell cycle</keyword>
<dbReference type="EC" id="2.7.8.13" evidence="7 8"/>
<dbReference type="NCBIfam" id="TIGR00445">
    <property type="entry name" value="mraY"/>
    <property type="match status" value="1"/>
</dbReference>
<feature type="transmembrane region" description="Helical" evidence="7">
    <location>
        <begin position="47"/>
        <end position="69"/>
    </location>
</feature>
<evidence type="ECO:0000256" key="3">
    <source>
        <dbReference type="ARBA" id="ARBA00022679"/>
    </source>
</evidence>
<feature type="binding site" evidence="9">
    <location>
        <position position="178"/>
    </location>
    <ligand>
        <name>Mg(2+)</name>
        <dbReference type="ChEBI" id="CHEBI:18420"/>
    </ligand>
</feature>
<reference evidence="10" key="1">
    <citation type="journal article" date="2013" name="Sci. Rep.">
        <title>Metagenomics uncovers a new group of low GC and ultra-small marine Actinobacteria.</title>
        <authorList>
            <person name="Ghai R."/>
            <person name="Mizuno C.M."/>
            <person name="Picazo A."/>
            <person name="Camacho A."/>
            <person name="Rodriguez-Valera F."/>
        </authorList>
    </citation>
    <scope>NUCLEOTIDE SEQUENCE</scope>
</reference>
<evidence type="ECO:0000256" key="7">
    <source>
        <dbReference type="HAMAP-Rule" id="MF_00038"/>
    </source>
</evidence>
<dbReference type="PANTHER" id="PTHR22926:SF5">
    <property type="entry name" value="PHOSPHO-N-ACETYLMURAMOYL-PENTAPEPTIDE-TRANSFERASE HOMOLOG"/>
    <property type="match status" value="1"/>
</dbReference>
<keyword evidence="7 9" id="KW-0479">Metal-binding</keyword>
<dbReference type="PANTHER" id="PTHR22926">
    <property type="entry name" value="PHOSPHO-N-ACETYLMURAMOYL-PENTAPEPTIDE-TRANSFERASE"/>
    <property type="match status" value="1"/>
</dbReference>
<proteinExistence type="inferred from homology"/>
<evidence type="ECO:0000256" key="9">
    <source>
        <dbReference type="PIRSR" id="PIRSR600715-1"/>
    </source>
</evidence>
<keyword evidence="7" id="KW-0132">Cell division</keyword>
<feature type="transmembrane region" description="Helical" evidence="7">
    <location>
        <begin position="276"/>
        <end position="297"/>
    </location>
</feature>
<dbReference type="GO" id="GO:0009252">
    <property type="term" value="P:peptidoglycan biosynthetic process"/>
    <property type="evidence" value="ECO:0007669"/>
    <property type="project" value="UniProtKB-UniRule"/>
</dbReference>
<comment type="cofactor">
    <cofactor evidence="7 9">
        <name>Mg(2+)</name>
        <dbReference type="ChEBI" id="CHEBI:18420"/>
    </cofactor>
</comment>
<keyword evidence="4 7" id="KW-0812">Transmembrane</keyword>
<feature type="transmembrane region" description="Helical" evidence="7">
    <location>
        <begin position="89"/>
        <end position="109"/>
    </location>
</feature>
<evidence type="ECO:0000256" key="6">
    <source>
        <dbReference type="ARBA" id="ARBA00023136"/>
    </source>
</evidence>
<comment type="subcellular location">
    <subcellularLocation>
        <location evidence="7">Cell membrane</location>
        <topology evidence="7">Multi-pass membrane protein</topology>
    </subcellularLocation>
    <subcellularLocation>
        <location evidence="1">Membrane</location>
        <topology evidence="1">Multi-pass membrane protein</topology>
    </subcellularLocation>
</comment>
<evidence type="ECO:0000256" key="5">
    <source>
        <dbReference type="ARBA" id="ARBA00022989"/>
    </source>
</evidence>
<dbReference type="HAMAP" id="MF_00038">
    <property type="entry name" value="MraY"/>
    <property type="match status" value="1"/>
</dbReference>
<comment type="function">
    <text evidence="7">Catalyzes the initial step of the lipid cycle reactions in the biosynthesis of the cell wall peptidoglycan: transfers peptidoglycan precursor phospho-MurNAc-pentapeptide from UDP-MurNAc-pentapeptide onto the lipid carrier undecaprenyl phosphate, yielding undecaprenyl-pyrophosphoryl-MurNAc-pentapeptide, known as lipid I.</text>
</comment>
<dbReference type="EMBL" id="KC811124">
    <property type="protein sequence ID" value="AGQ19178.1"/>
    <property type="molecule type" value="Genomic_DNA"/>
</dbReference>